<feature type="transmembrane region" description="Helical" evidence="8">
    <location>
        <begin position="229"/>
        <end position="247"/>
    </location>
</feature>
<gene>
    <name evidence="9" type="ORF">GIB67_010197</name>
</gene>
<proteinExistence type="inferred from homology"/>
<evidence type="ECO:0000256" key="8">
    <source>
        <dbReference type="RuleBase" id="RU363059"/>
    </source>
</evidence>
<dbReference type="SUPFAM" id="SSF144091">
    <property type="entry name" value="Rhomboid-like"/>
    <property type="match status" value="1"/>
</dbReference>
<comment type="similarity">
    <text evidence="3 8">Belongs to the derlin family.</text>
</comment>
<evidence type="ECO:0000313" key="10">
    <source>
        <dbReference type="Proteomes" id="UP000541444"/>
    </source>
</evidence>
<evidence type="ECO:0000256" key="6">
    <source>
        <dbReference type="ARBA" id="ARBA00022989"/>
    </source>
</evidence>
<dbReference type="PANTHER" id="PTHR11009">
    <property type="entry name" value="DER1-LIKE PROTEIN, DERLIN"/>
    <property type="match status" value="1"/>
</dbReference>
<reference evidence="9 10" key="1">
    <citation type="journal article" date="2020" name="IScience">
        <title>Genome Sequencing of the Endangered Kingdonia uniflora (Circaeasteraceae, Ranunculales) Reveals Potential Mechanisms of Evolutionary Specialization.</title>
        <authorList>
            <person name="Sun Y."/>
            <person name="Deng T."/>
            <person name="Zhang A."/>
            <person name="Moore M.J."/>
            <person name="Landis J.B."/>
            <person name="Lin N."/>
            <person name="Zhang H."/>
            <person name="Zhang X."/>
            <person name="Huang J."/>
            <person name="Zhang X."/>
            <person name="Sun H."/>
            <person name="Wang H."/>
        </authorList>
    </citation>
    <scope>NUCLEOTIDE SEQUENCE [LARGE SCALE GENOMIC DNA]</scope>
    <source>
        <strain evidence="9">TB1705</strain>
        <tissue evidence="9">Leaf</tissue>
    </source>
</reference>
<name>A0A7J7NAQ7_9MAGN</name>
<dbReference type="Pfam" id="PF04511">
    <property type="entry name" value="DER1"/>
    <property type="match status" value="1"/>
</dbReference>
<dbReference type="InterPro" id="IPR007599">
    <property type="entry name" value="DER1"/>
</dbReference>
<evidence type="ECO:0000256" key="7">
    <source>
        <dbReference type="ARBA" id="ARBA00023136"/>
    </source>
</evidence>
<evidence type="ECO:0000256" key="5">
    <source>
        <dbReference type="ARBA" id="ARBA00022824"/>
    </source>
</evidence>
<feature type="transmembrane region" description="Helical" evidence="8">
    <location>
        <begin position="111"/>
        <end position="132"/>
    </location>
</feature>
<evidence type="ECO:0000256" key="2">
    <source>
        <dbReference type="ARBA" id="ARBA00004477"/>
    </source>
</evidence>
<dbReference type="AlphaFoldDB" id="A0A7J7NAQ7"/>
<accession>A0A7J7NAQ7</accession>
<comment type="caution">
    <text evidence="9">The sequence shown here is derived from an EMBL/GenBank/DDBJ whole genome shotgun (WGS) entry which is preliminary data.</text>
</comment>
<evidence type="ECO:0000256" key="3">
    <source>
        <dbReference type="ARBA" id="ARBA00008917"/>
    </source>
</evidence>
<dbReference type="Proteomes" id="UP000541444">
    <property type="component" value="Unassembled WGS sequence"/>
</dbReference>
<keyword evidence="6 8" id="KW-1133">Transmembrane helix</keyword>
<comment type="subcellular location">
    <subcellularLocation>
        <location evidence="2 8">Endoplasmic reticulum membrane</location>
        <topology evidence="2 8">Multi-pass membrane protein</topology>
    </subcellularLocation>
</comment>
<sequence length="298" mass="34355">MMTYPALVDETRRRHLPKKRIDRLVIGPGVMRSSRPRITKTFQLHKLFLVYYTRPRVVLNGGFYNSLPPISKAYGTACLLATTALQFELYNPENVALVYSLVFTRFQVWRLFLNFFVLGKFSINFGIRLLMIARYGVQLEKGPFERRSADFLWMMLFGALSLLALSAIPFFWSPHLGISLVFMLLYVWSREFPTAQVNIYGLVSLKAFYLPWAMLALDVIFGSRIMPDLLGIIAGHLYYFLTVLYPLSSGKHILKTPNWVHKLVLQWGHAYQATGRPVQPERAADVAFRGRSYRLNSD</sequence>
<dbReference type="GO" id="GO:0006950">
    <property type="term" value="P:response to stress"/>
    <property type="evidence" value="ECO:0007669"/>
    <property type="project" value="UniProtKB-ARBA"/>
</dbReference>
<evidence type="ECO:0000256" key="4">
    <source>
        <dbReference type="ARBA" id="ARBA00022692"/>
    </source>
</evidence>
<organism evidence="9 10">
    <name type="scientific">Kingdonia uniflora</name>
    <dbReference type="NCBI Taxonomy" id="39325"/>
    <lineage>
        <taxon>Eukaryota</taxon>
        <taxon>Viridiplantae</taxon>
        <taxon>Streptophyta</taxon>
        <taxon>Embryophyta</taxon>
        <taxon>Tracheophyta</taxon>
        <taxon>Spermatophyta</taxon>
        <taxon>Magnoliopsida</taxon>
        <taxon>Ranunculales</taxon>
        <taxon>Circaeasteraceae</taxon>
        <taxon>Kingdonia</taxon>
    </lineage>
</organism>
<feature type="transmembrane region" description="Helical" evidence="8">
    <location>
        <begin position="197"/>
        <end position="217"/>
    </location>
</feature>
<keyword evidence="7 8" id="KW-0472">Membrane</keyword>
<dbReference type="InterPro" id="IPR035952">
    <property type="entry name" value="Rhomboid-like_sf"/>
</dbReference>
<dbReference type="GO" id="GO:0005789">
    <property type="term" value="C:endoplasmic reticulum membrane"/>
    <property type="evidence" value="ECO:0007669"/>
    <property type="project" value="UniProtKB-SubCell"/>
</dbReference>
<comment type="function">
    <text evidence="1">May be involved in the degradation process of specific misfolded endoplasmic reticulum (ER) luminal proteins.</text>
</comment>
<evidence type="ECO:0000256" key="1">
    <source>
        <dbReference type="ARBA" id="ARBA00003292"/>
    </source>
</evidence>
<comment type="function">
    <text evidence="8">May be involved in the degradation of misfolded endoplasmic reticulum (ER) luminal proteins.</text>
</comment>
<dbReference type="OrthoDB" id="1716531at2759"/>
<keyword evidence="4 8" id="KW-0812">Transmembrane</keyword>
<keyword evidence="5 8" id="KW-0256">Endoplasmic reticulum</keyword>
<protein>
    <recommendedName>
        <fullName evidence="8">Derlin</fullName>
    </recommendedName>
</protein>
<evidence type="ECO:0000313" key="9">
    <source>
        <dbReference type="EMBL" id="KAF6164227.1"/>
    </source>
</evidence>
<dbReference type="EMBL" id="JACGCM010000938">
    <property type="protein sequence ID" value="KAF6164227.1"/>
    <property type="molecule type" value="Genomic_DNA"/>
</dbReference>
<keyword evidence="10" id="KW-1185">Reference proteome</keyword>
<feature type="transmembrane region" description="Helical" evidence="8">
    <location>
        <begin position="152"/>
        <end position="185"/>
    </location>
</feature>